<evidence type="ECO:0000256" key="5">
    <source>
        <dbReference type="ARBA" id="ARBA00023136"/>
    </source>
</evidence>
<proteinExistence type="predicted"/>
<comment type="caution">
    <text evidence="9">The sequence shown here is derived from an EMBL/GenBank/DDBJ whole genome shotgun (WGS) entry which is preliminary data.</text>
</comment>
<dbReference type="PANTHER" id="PTHR42643:SF39">
    <property type="entry name" value="IONOTROPIC RECEPTOR 56A-RELATED"/>
    <property type="match status" value="1"/>
</dbReference>
<dbReference type="InterPro" id="IPR052192">
    <property type="entry name" value="Insect_Ionotropic_Sensory_Rcpt"/>
</dbReference>
<dbReference type="AlphaFoldDB" id="A0AA88I209"/>
<reference evidence="9" key="1">
    <citation type="submission" date="2023-07" db="EMBL/GenBank/DDBJ databases">
        <title>Chromosome-level genome assembly of Artemia franciscana.</title>
        <authorList>
            <person name="Jo E."/>
        </authorList>
    </citation>
    <scope>NUCLEOTIDE SEQUENCE</scope>
    <source>
        <tissue evidence="9">Whole body</tissue>
    </source>
</reference>
<keyword evidence="5 8" id="KW-0472">Membrane</keyword>
<feature type="transmembrane region" description="Helical" evidence="8">
    <location>
        <begin position="122"/>
        <end position="145"/>
    </location>
</feature>
<evidence type="ECO:0000256" key="2">
    <source>
        <dbReference type="ARBA" id="ARBA00022475"/>
    </source>
</evidence>
<gene>
    <name evidence="9" type="ORF">QYM36_002854</name>
</gene>
<evidence type="ECO:0000256" key="7">
    <source>
        <dbReference type="ARBA" id="ARBA00023180"/>
    </source>
</evidence>
<evidence type="ECO:0000256" key="4">
    <source>
        <dbReference type="ARBA" id="ARBA00022989"/>
    </source>
</evidence>
<dbReference type="Gene3D" id="1.10.287.70">
    <property type="match status" value="1"/>
</dbReference>
<dbReference type="PANTHER" id="PTHR42643">
    <property type="entry name" value="IONOTROPIC RECEPTOR 20A-RELATED"/>
    <property type="match status" value="1"/>
</dbReference>
<evidence type="ECO:0000256" key="6">
    <source>
        <dbReference type="ARBA" id="ARBA00023170"/>
    </source>
</evidence>
<dbReference type="GO" id="GO:0005886">
    <property type="term" value="C:plasma membrane"/>
    <property type="evidence" value="ECO:0007669"/>
    <property type="project" value="UniProtKB-SubCell"/>
</dbReference>
<comment type="subcellular location">
    <subcellularLocation>
        <location evidence="1">Cell membrane</location>
        <topology evidence="1">Multi-pass membrane protein</topology>
    </subcellularLocation>
</comment>
<keyword evidence="10" id="KW-1185">Reference proteome</keyword>
<keyword evidence="3 8" id="KW-0812">Transmembrane</keyword>
<protein>
    <submittedName>
        <fullName evidence="9">Uncharacterized protein</fullName>
    </submittedName>
</protein>
<evidence type="ECO:0000313" key="10">
    <source>
        <dbReference type="Proteomes" id="UP001187531"/>
    </source>
</evidence>
<feature type="transmembrane region" description="Helical" evidence="8">
    <location>
        <begin position="191"/>
        <end position="214"/>
    </location>
</feature>
<accession>A0AA88I209</accession>
<keyword evidence="7" id="KW-0325">Glycoprotein</keyword>
<keyword evidence="4 8" id="KW-1133">Transmembrane helix</keyword>
<dbReference type="Proteomes" id="UP001187531">
    <property type="component" value="Unassembled WGS sequence"/>
</dbReference>
<evidence type="ECO:0000256" key="8">
    <source>
        <dbReference type="SAM" id="Phobius"/>
    </source>
</evidence>
<evidence type="ECO:0000256" key="3">
    <source>
        <dbReference type="ARBA" id="ARBA00022692"/>
    </source>
</evidence>
<dbReference type="SUPFAM" id="SSF53850">
    <property type="entry name" value="Periplasmic binding protein-like II"/>
    <property type="match status" value="1"/>
</dbReference>
<dbReference type="EMBL" id="JAVRJZ010000005">
    <property type="protein sequence ID" value="KAK2722455.1"/>
    <property type="molecule type" value="Genomic_DNA"/>
</dbReference>
<feature type="transmembrane region" description="Helical" evidence="8">
    <location>
        <begin position="379"/>
        <end position="401"/>
    </location>
</feature>
<keyword evidence="6" id="KW-0675">Receptor</keyword>
<sequence>MTTTIVTGYHQIFNNGKNGYKGQDARTVQLFAESLKMQLNTKLLDDDVLWGKRLPNGTYTGQKGLIVRGEMDIGATSNWPNDIEISKRDMIYPHILDEICLLSRAPGEVPKWYALIMPFKDIMWAVVVLLVILGGALMVAFAWTYKLAVGTSRAWLDWKKAFFYNIGALLRIPQIIDRSRWHLRVYITTLWLQYFFLTTIYIATLVSLISVPIVSPPLETIKDALTNGPKPFFGIQSLYHMYLNSTNPFVQESLKNYEIIPYDVDLFAAANQGKGITWEQKMVTQFYQRVVYRDQYDTPTIQIVDECLGLIHQVALAPKNSLFTPDFDKLSIRLTEMGLSKYWFNEAIEELKKTQPNPQPDLYEKQTLRAYGLSDLQGGFYALIFFFIVSILAFILEFVFYQMNKVAHD</sequence>
<keyword evidence="2" id="KW-1003">Cell membrane</keyword>
<evidence type="ECO:0000256" key="1">
    <source>
        <dbReference type="ARBA" id="ARBA00004651"/>
    </source>
</evidence>
<evidence type="ECO:0000313" key="9">
    <source>
        <dbReference type="EMBL" id="KAK2722455.1"/>
    </source>
</evidence>
<name>A0AA88I209_ARTSF</name>
<organism evidence="9 10">
    <name type="scientific">Artemia franciscana</name>
    <name type="common">Brine shrimp</name>
    <name type="synonym">Artemia sanfranciscana</name>
    <dbReference type="NCBI Taxonomy" id="6661"/>
    <lineage>
        <taxon>Eukaryota</taxon>
        <taxon>Metazoa</taxon>
        <taxon>Ecdysozoa</taxon>
        <taxon>Arthropoda</taxon>
        <taxon>Crustacea</taxon>
        <taxon>Branchiopoda</taxon>
        <taxon>Anostraca</taxon>
        <taxon>Artemiidae</taxon>
        <taxon>Artemia</taxon>
    </lineage>
</organism>